<evidence type="ECO:0000313" key="2">
    <source>
        <dbReference type="EMBL" id="WEK45991.1"/>
    </source>
</evidence>
<organism evidence="2 3">
    <name type="scientific">Candidatus Andeanibacterium colombiense</name>
    <dbReference type="NCBI Taxonomy" id="3121345"/>
    <lineage>
        <taxon>Bacteria</taxon>
        <taxon>Pseudomonadati</taxon>
        <taxon>Pseudomonadota</taxon>
        <taxon>Alphaproteobacteria</taxon>
        <taxon>Sphingomonadales</taxon>
        <taxon>Sphingomonadaceae</taxon>
        <taxon>Candidatus Andeanibacterium</taxon>
    </lineage>
</organism>
<name>A0AAJ5X5K1_9SPHN</name>
<dbReference type="AlphaFoldDB" id="A0AAJ5X5K1"/>
<dbReference type="EMBL" id="CP119316">
    <property type="protein sequence ID" value="WEK45991.1"/>
    <property type="molecule type" value="Genomic_DNA"/>
</dbReference>
<reference evidence="2" key="1">
    <citation type="submission" date="2023-03" db="EMBL/GenBank/DDBJ databases">
        <title>Andean soil-derived lignocellulolytic bacterial consortium as a source of novel taxa and putative plastic-active enzymes.</title>
        <authorList>
            <person name="Diaz-Garcia L."/>
            <person name="Chuvochina M."/>
            <person name="Feuerriegel G."/>
            <person name="Bunk B."/>
            <person name="Sproer C."/>
            <person name="Streit W.R."/>
            <person name="Rodriguez L.M."/>
            <person name="Overmann J."/>
            <person name="Jimenez D.J."/>
        </authorList>
    </citation>
    <scope>NUCLEOTIDE SEQUENCE</scope>
    <source>
        <strain evidence="2">MAG 26</strain>
    </source>
</reference>
<feature type="region of interest" description="Disordered" evidence="1">
    <location>
        <begin position="122"/>
        <end position="151"/>
    </location>
</feature>
<dbReference type="KEGG" id="acob:P0Y56_13275"/>
<evidence type="ECO:0000256" key="1">
    <source>
        <dbReference type="SAM" id="MobiDB-lite"/>
    </source>
</evidence>
<sequence length="151" mass="17107">MSFFRKISPTGAVKDFVEVWTANPYRWPVLAAAMGVTLMLMIAIIPKSEIVPPDKPEITYITTLPENRSDAEIIASNKKHQLKQDELRKQEAAQEEAQKQLYRTLGKATFVDTDAMEKQIARDKAADEAAAKKKREQEAAQWKAEHPDKPQ</sequence>
<gene>
    <name evidence="2" type="ORF">P0Y56_13275</name>
</gene>
<protein>
    <submittedName>
        <fullName evidence="2">Uncharacterized protein</fullName>
    </submittedName>
</protein>
<dbReference type="Proteomes" id="UP001218362">
    <property type="component" value="Chromosome"/>
</dbReference>
<accession>A0AAJ5X5K1</accession>
<evidence type="ECO:0000313" key="3">
    <source>
        <dbReference type="Proteomes" id="UP001218362"/>
    </source>
</evidence>
<proteinExistence type="predicted"/>